<evidence type="ECO:0000313" key="4">
    <source>
        <dbReference type="EMBL" id="GLR14307.1"/>
    </source>
</evidence>
<name>A0ABQ5YKR5_9NEIS</name>
<proteinExistence type="predicted"/>
<dbReference type="EMBL" id="BSOG01000004">
    <property type="protein sequence ID" value="GLR14307.1"/>
    <property type="molecule type" value="Genomic_DNA"/>
</dbReference>
<dbReference type="CDD" id="cd09618">
    <property type="entry name" value="CBM9_like_2"/>
    <property type="match status" value="1"/>
</dbReference>
<protein>
    <recommendedName>
        <fullName evidence="6">Carbohydrate binding family 9 domain-containing protein</fullName>
    </recommendedName>
</protein>
<evidence type="ECO:0000256" key="1">
    <source>
        <dbReference type="SAM" id="SignalP"/>
    </source>
</evidence>
<dbReference type="SUPFAM" id="SSF49344">
    <property type="entry name" value="CBD9-like"/>
    <property type="match status" value="1"/>
</dbReference>
<comment type="caution">
    <text evidence="4">The sequence shown here is derived from an EMBL/GenBank/DDBJ whole genome shotgun (WGS) entry which is preliminary data.</text>
</comment>
<gene>
    <name evidence="4" type="ORF">GCM10007907_30970</name>
</gene>
<evidence type="ECO:0000259" key="3">
    <source>
        <dbReference type="Pfam" id="PF19313"/>
    </source>
</evidence>
<evidence type="ECO:0000259" key="2">
    <source>
        <dbReference type="Pfam" id="PF06452"/>
    </source>
</evidence>
<reference evidence="5" key="1">
    <citation type="journal article" date="2019" name="Int. J. Syst. Evol. Microbiol.">
        <title>The Global Catalogue of Microorganisms (GCM) 10K type strain sequencing project: providing services to taxonomists for standard genome sequencing and annotation.</title>
        <authorList>
            <consortium name="The Broad Institute Genomics Platform"/>
            <consortium name="The Broad Institute Genome Sequencing Center for Infectious Disease"/>
            <person name="Wu L."/>
            <person name="Ma J."/>
        </authorList>
    </citation>
    <scope>NUCLEOTIDE SEQUENCE [LARGE SCALE GENOMIC DNA]</scope>
    <source>
        <strain evidence="5">NBRC 110044</strain>
    </source>
</reference>
<keyword evidence="1" id="KW-0732">Signal</keyword>
<accession>A0ABQ5YKR5</accession>
<dbReference type="InterPro" id="IPR010502">
    <property type="entry name" value="Carb-bd_dom_fam9"/>
</dbReference>
<feature type="chain" id="PRO_5045277374" description="Carbohydrate binding family 9 domain-containing protein" evidence="1">
    <location>
        <begin position="19"/>
        <end position="731"/>
    </location>
</feature>
<feature type="domain" description="DUF5916" evidence="3">
    <location>
        <begin position="248"/>
        <end position="314"/>
    </location>
</feature>
<dbReference type="Gene3D" id="2.60.40.1190">
    <property type="match status" value="1"/>
</dbReference>
<dbReference type="RefSeq" id="WP_284197385.1">
    <property type="nucleotide sequence ID" value="NZ_BSOG01000004.1"/>
</dbReference>
<keyword evidence="5" id="KW-1185">Reference proteome</keyword>
<dbReference type="InterPro" id="IPR045670">
    <property type="entry name" value="DUF5916"/>
</dbReference>
<feature type="signal peptide" evidence="1">
    <location>
        <begin position="1"/>
        <end position="18"/>
    </location>
</feature>
<dbReference type="Pfam" id="PF19313">
    <property type="entry name" value="DUF5916"/>
    <property type="match status" value="1"/>
</dbReference>
<dbReference type="Proteomes" id="UP001156706">
    <property type="component" value="Unassembled WGS sequence"/>
</dbReference>
<sequence length="731" mass="81806">MHKLAYALALAFALPGQAAINALQLGAQQGIKLDGRLDDAAWQTTQRYDTFYEHTPRDKRPAEQPTAMRIAYDKQYLYVALEAIDPNPQEVREPFSRRDKVLGDQDFFVFYLDPAGDGKAAQFFRVNPRGAVGDGMFTDTGGEDFSPDYDFEAAASRTDTGWTAELRIPFSALAYNGGSKDWKVMLLRSLTRGDRYRLTSGEAPGDTNCFLCYSMPLTGMTPPQQAMNWSITPQILASRAEKTHANGSKTHKNEVDLAVDIKLRPRPDWVLDMTLNPDFSQVELDAPVLAGNSRFAVFLPEKRPFFLEGADLLQGPTRAIHSRAITDPAWGGRATWRGESADATVLTTRDDGGGLVVVPGAYGNGYAQQSFKSQATIARGSLRLGSAQLGGLFTDRSLEQGRGYNRVAGGDVAWQVDDTTRVRTQLLASQTTALYDQAADALMRGEKRDGHSFYADFSKRTAVWDIYAQVRDIGRDFRADNGFITQTGVRSFYSEMNLMFEHAGAWRETNPYLNTEYVEDREGQKVFSTLRPGLFLAGPYDSFYNLEWRPNQQTRLEAGGPLLKRDYVHLFADGAPSKLLNRLTATVQLGDQIDYENSRVGKGGYVSLFARMRLHERLEVEQTLDKVWVDGGPVTKERAYSELAYQWNSIWHFTARDTARFIWQHAKVERNPIAYTGAVNRDDTCNTWSLVYAHRQGLGKAVYLGATLADTRDDGGKRKQNELFVKGSWTL</sequence>
<organism evidence="4 5">
    <name type="scientific">Chitinimonas prasina</name>
    <dbReference type="NCBI Taxonomy" id="1434937"/>
    <lineage>
        <taxon>Bacteria</taxon>
        <taxon>Pseudomonadati</taxon>
        <taxon>Pseudomonadota</taxon>
        <taxon>Betaproteobacteria</taxon>
        <taxon>Neisseriales</taxon>
        <taxon>Chitinibacteraceae</taxon>
        <taxon>Chitinimonas</taxon>
    </lineage>
</organism>
<evidence type="ECO:0000313" key="5">
    <source>
        <dbReference type="Proteomes" id="UP001156706"/>
    </source>
</evidence>
<evidence type="ECO:0008006" key="6">
    <source>
        <dbReference type="Google" id="ProtNLM"/>
    </source>
</evidence>
<feature type="domain" description="Carbohydrate-binding" evidence="2">
    <location>
        <begin position="33"/>
        <end position="173"/>
    </location>
</feature>
<dbReference type="Pfam" id="PF06452">
    <property type="entry name" value="CBM9_1"/>
    <property type="match status" value="1"/>
</dbReference>